<evidence type="ECO:0000313" key="3">
    <source>
        <dbReference type="EMBL" id="KAG5675578.1"/>
    </source>
</evidence>
<protein>
    <submittedName>
        <fullName evidence="3">Uncharacterized protein</fullName>
    </submittedName>
</protein>
<feature type="region of interest" description="Disordered" evidence="1">
    <location>
        <begin position="170"/>
        <end position="200"/>
    </location>
</feature>
<feature type="signal peptide" evidence="2">
    <location>
        <begin position="1"/>
        <end position="17"/>
    </location>
</feature>
<keyword evidence="4" id="KW-1185">Reference proteome</keyword>
<evidence type="ECO:0000256" key="1">
    <source>
        <dbReference type="SAM" id="MobiDB-lite"/>
    </source>
</evidence>
<comment type="caution">
    <text evidence="3">The sequence shown here is derived from an EMBL/GenBank/DDBJ whole genome shotgun (WGS) entry which is preliminary data.</text>
</comment>
<name>A0A9J6C0Q1_POLVA</name>
<reference evidence="3" key="1">
    <citation type="submission" date="2021-03" db="EMBL/GenBank/DDBJ databases">
        <title>Chromosome level genome of the anhydrobiotic midge Polypedilum vanderplanki.</title>
        <authorList>
            <person name="Yoshida Y."/>
            <person name="Kikawada T."/>
            <person name="Gusev O."/>
        </authorList>
    </citation>
    <scope>NUCLEOTIDE SEQUENCE</scope>
    <source>
        <strain evidence="3">NIAS01</strain>
        <tissue evidence="3">Whole body or cell culture</tissue>
    </source>
</reference>
<proteinExistence type="predicted"/>
<dbReference type="Proteomes" id="UP001107558">
    <property type="component" value="Chromosome 2"/>
</dbReference>
<feature type="chain" id="PRO_5039921303" evidence="2">
    <location>
        <begin position="18"/>
        <end position="200"/>
    </location>
</feature>
<accession>A0A9J6C0Q1</accession>
<keyword evidence="2" id="KW-0732">Signal</keyword>
<dbReference type="EMBL" id="JADBJN010000002">
    <property type="protein sequence ID" value="KAG5675578.1"/>
    <property type="molecule type" value="Genomic_DNA"/>
</dbReference>
<gene>
    <name evidence="3" type="ORF">PVAND_005472</name>
</gene>
<dbReference type="AlphaFoldDB" id="A0A9J6C0Q1"/>
<evidence type="ECO:0000313" key="4">
    <source>
        <dbReference type="Proteomes" id="UP001107558"/>
    </source>
</evidence>
<sequence length="200" mass="22480">MKFLICLFASFIALGFCFPVDILDDDKPKSEVMESVDKMVLVVKDDDRKVMLTDVDDKMTIDMVKLEPEMDKNDKTIMIDNKDDTMMVDKPKIEDSETLETSEEKEVMIDDDNDEEYYEVEEKNADSKIDDVKVVKKSVDAKDFRRKCNKPFKKPVWCTTTTLSTTVPSTVTTTSATTSSTTSATTTTTTPTTTTTTIAG</sequence>
<organism evidence="3 4">
    <name type="scientific">Polypedilum vanderplanki</name>
    <name type="common">Sleeping chironomid midge</name>
    <dbReference type="NCBI Taxonomy" id="319348"/>
    <lineage>
        <taxon>Eukaryota</taxon>
        <taxon>Metazoa</taxon>
        <taxon>Ecdysozoa</taxon>
        <taxon>Arthropoda</taxon>
        <taxon>Hexapoda</taxon>
        <taxon>Insecta</taxon>
        <taxon>Pterygota</taxon>
        <taxon>Neoptera</taxon>
        <taxon>Endopterygota</taxon>
        <taxon>Diptera</taxon>
        <taxon>Nematocera</taxon>
        <taxon>Chironomoidea</taxon>
        <taxon>Chironomidae</taxon>
        <taxon>Chironominae</taxon>
        <taxon>Polypedilum</taxon>
        <taxon>Polypedilum</taxon>
    </lineage>
</organism>
<evidence type="ECO:0000256" key="2">
    <source>
        <dbReference type="SAM" id="SignalP"/>
    </source>
</evidence>